<accession>A0ABR1HS67</accession>
<reference evidence="4 5" key="1">
    <citation type="journal article" date="2025" name="Microbiol. Resour. Announc.">
        <title>Draft genome sequences for Neonectria magnoliae and Neonectria punicea, canker pathogens of Liriodendron tulipifera and Acer saccharum in West Virginia.</title>
        <authorList>
            <person name="Petronek H.M."/>
            <person name="Kasson M.T."/>
            <person name="Metheny A.M."/>
            <person name="Stauder C.M."/>
            <person name="Lovett B."/>
            <person name="Lynch S.C."/>
            <person name="Garnas J.R."/>
            <person name="Kasson L.R."/>
            <person name="Stajich J.E."/>
        </authorList>
    </citation>
    <scope>NUCLEOTIDE SEQUENCE [LARGE SCALE GENOMIC DNA]</scope>
    <source>
        <strain evidence="4 5">NRRL 64651</strain>
    </source>
</reference>
<evidence type="ECO:0000256" key="1">
    <source>
        <dbReference type="ARBA" id="ARBA00023002"/>
    </source>
</evidence>
<organism evidence="4 5">
    <name type="scientific">Neonectria magnoliae</name>
    <dbReference type="NCBI Taxonomy" id="2732573"/>
    <lineage>
        <taxon>Eukaryota</taxon>
        <taxon>Fungi</taxon>
        <taxon>Dikarya</taxon>
        <taxon>Ascomycota</taxon>
        <taxon>Pezizomycotina</taxon>
        <taxon>Sordariomycetes</taxon>
        <taxon>Hypocreomycetidae</taxon>
        <taxon>Hypocreales</taxon>
        <taxon>Nectriaceae</taxon>
        <taxon>Neonectria</taxon>
    </lineage>
</organism>
<keyword evidence="5" id="KW-1185">Reference proteome</keyword>
<evidence type="ECO:0000313" key="4">
    <source>
        <dbReference type="EMBL" id="KAK7423999.1"/>
    </source>
</evidence>
<dbReference type="SUPFAM" id="SSF56796">
    <property type="entry name" value="Dehydroquinate synthase-like"/>
    <property type="match status" value="1"/>
</dbReference>
<keyword evidence="1" id="KW-0560">Oxidoreductase</keyword>
<comment type="caution">
    <text evidence="4">The sequence shown here is derived from an EMBL/GenBank/DDBJ whole genome shotgun (WGS) entry which is preliminary data.</text>
</comment>
<dbReference type="EMBL" id="JAZAVK010000094">
    <property type="protein sequence ID" value="KAK7423999.1"/>
    <property type="molecule type" value="Genomic_DNA"/>
</dbReference>
<feature type="compositionally biased region" description="Low complexity" evidence="2">
    <location>
        <begin position="85"/>
        <end position="95"/>
    </location>
</feature>
<feature type="domain" description="Alcohol dehydrogenase iron-type/glycerol dehydrogenase GldA" evidence="3">
    <location>
        <begin position="111"/>
        <end position="239"/>
    </location>
</feature>
<feature type="region of interest" description="Disordered" evidence="2">
    <location>
        <begin position="71"/>
        <end position="108"/>
    </location>
</feature>
<proteinExistence type="predicted"/>
<protein>
    <recommendedName>
        <fullName evidence="3">Alcohol dehydrogenase iron-type/glycerol dehydrogenase GldA domain-containing protein</fullName>
    </recommendedName>
</protein>
<dbReference type="Gene3D" id="3.40.50.1970">
    <property type="match status" value="1"/>
</dbReference>
<evidence type="ECO:0000256" key="2">
    <source>
        <dbReference type="SAM" id="MobiDB-lite"/>
    </source>
</evidence>
<name>A0ABR1HS67_9HYPO</name>
<gene>
    <name evidence="4" type="ORF">QQZ08_008823</name>
</gene>
<dbReference type="Pfam" id="PF00465">
    <property type="entry name" value="Fe-ADH"/>
    <property type="match status" value="1"/>
</dbReference>
<sequence>MSGPPSTTRASDFNIFGTLCVFKYLSPCLSKTRGSQGVMQSSAEPVLRAAATESNELRFINNTNTSTITRTSLRTHLSKTRRASSRLSTSLSSTARPRKSAFNAAGRTSSPRIVLGPGVLTRLPNELSRLGLSTPLIVSSPSRIDVANKILAIIPNLNARILDSSIVQHFPAVRMDGDLLASVSGRDCVISVGGGSAVALARNISLRKGIPHICIPTTYSGSEFRTSTPLDTAKTKHRQFRGRPVSNSKTVYSKPDVIIYDEDLTMSTTERISAPSATNAHMDAQLRHRAKTEDDLWSYIHLPGV</sequence>
<evidence type="ECO:0000313" key="5">
    <source>
        <dbReference type="Proteomes" id="UP001498421"/>
    </source>
</evidence>
<dbReference type="Proteomes" id="UP001498421">
    <property type="component" value="Unassembled WGS sequence"/>
</dbReference>
<evidence type="ECO:0000259" key="3">
    <source>
        <dbReference type="Pfam" id="PF00465"/>
    </source>
</evidence>
<dbReference type="InterPro" id="IPR001670">
    <property type="entry name" value="ADH_Fe/GldA"/>
</dbReference>